<proteinExistence type="predicted"/>
<dbReference type="Pfam" id="PF02195">
    <property type="entry name" value="ParB_N"/>
    <property type="match status" value="1"/>
</dbReference>
<dbReference type="GO" id="GO:0007059">
    <property type="term" value="P:chromosome segregation"/>
    <property type="evidence" value="ECO:0007669"/>
    <property type="project" value="TreeGrafter"/>
</dbReference>
<dbReference type="InterPro" id="IPR003115">
    <property type="entry name" value="ParB_N"/>
</dbReference>
<evidence type="ECO:0000256" key="1">
    <source>
        <dbReference type="ARBA" id="ARBA00022603"/>
    </source>
</evidence>
<dbReference type="Pfam" id="PF01555">
    <property type="entry name" value="N6_N4_Mtase"/>
    <property type="match status" value="1"/>
</dbReference>
<dbReference type="GO" id="GO:0005694">
    <property type="term" value="C:chromosome"/>
    <property type="evidence" value="ECO:0007669"/>
    <property type="project" value="TreeGrafter"/>
</dbReference>
<dbReference type="SMART" id="SM00470">
    <property type="entry name" value="ParB"/>
    <property type="match status" value="1"/>
</dbReference>
<dbReference type="Gene3D" id="3.40.50.150">
    <property type="entry name" value="Vaccinia Virus protein VP39"/>
    <property type="match status" value="1"/>
</dbReference>
<dbReference type="Gene3D" id="1.10.10.2830">
    <property type="match status" value="1"/>
</dbReference>
<keyword evidence="2" id="KW-0808">Transferase</keyword>
<comment type="caution">
    <text evidence="4">The sequence shown here is derived from an EMBL/GenBank/DDBJ whole genome shotgun (WGS) entry which is preliminary data.</text>
</comment>
<dbReference type="InterPro" id="IPR036086">
    <property type="entry name" value="ParB/Sulfiredoxin_sf"/>
</dbReference>
<dbReference type="EMBL" id="LAZR01004008">
    <property type="protein sequence ID" value="KKN12648.1"/>
    <property type="molecule type" value="Genomic_DNA"/>
</dbReference>
<dbReference type="Gene3D" id="3.90.1530.30">
    <property type="match status" value="1"/>
</dbReference>
<accession>A0A0F9R5C5</accession>
<organism evidence="4">
    <name type="scientific">marine sediment metagenome</name>
    <dbReference type="NCBI Taxonomy" id="412755"/>
    <lineage>
        <taxon>unclassified sequences</taxon>
        <taxon>metagenomes</taxon>
        <taxon>ecological metagenomes</taxon>
    </lineage>
</organism>
<dbReference type="InterPro" id="IPR029063">
    <property type="entry name" value="SAM-dependent_MTases_sf"/>
</dbReference>
<evidence type="ECO:0000256" key="2">
    <source>
        <dbReference type="ARBA" id="ARBA00022679"/>
    </source>
</evidence>
<dbReference type="PANTHER" id="PTHR33375:SF1">
    <property type="entry name" value="CHROMOSOME-PARTITIONING PROTEIN PARB-RELATED"/>
    <property type="match status" value="1"/>
</dbReference>
<dbReference type="InterPro" id="IPR002941">
    <property type="entry name" value="DNA_methylase_N4/N6"/>
</dbReference>
<gene>
    <name evidence="4" type="ORF">LCGC14_1014400</name>
</gene>
<evidence type="ECO:0000313" key="4">
    <source>
        <dbReference type="EMBL" id="KKN12648.1"/>
    </source>
</evidence>
<dbReference type="SUPFAM" id="SSF53335">
    <property type="entry name" value="S-adenosyl-L-methionine-dependent methyltransferases"/>
    <property type="match status" value="1"/>
</dbReference>
<protein>
    <recommendedName>
        <fullName evidence="3">ParB-like N-terminal domain-containing protein</fullName>
    </recommendedName>
</protein>
<dbReference type="SUPFAM" id="SSF109709">
    <property type="entry name" value="KorB DNA-binding domain-like"/>
    <property type="match status" value="1"/>
</dbReference>
<dbReference type="PANTHER" id="PTHR33375">
    <property type="entry name" value="CHROMOSOME-PARTITIONING PROTEIN PARB-RELATED"/>
    <property type="match status" value="1"/>
</dbReference>
<keyword evidence="1" id="KW-0489">Methyltransferase</keyword>
<dbReference type="AlphaFoldDB" id="A0A0F9R5C5"/>
<dbReference type="InterPro" id="IPR050336">
    <property type="entry name" value="Chromosome_partition/occlusion"/>
</dbReference>
<feature type="non-terminal residue" evidence="4">
    <location>
        <position position="449"/>
    </location>
</feature>
<reference evidence="4" key="1">
    <citation type="journal article" date="2015" name="Nature">
        <title>Complex archaea that bridge the gap between prokaryotes and eukaryotes.</title>
        <authorList>
            <person name="Spang A."/>
            <person name="Saw J.H."/>
            <person name="Jorgensen S.L."/>
            <person name="Zaremba-Niedzwiedzka K."/>
            <person name="Martijn J."/>
            <person name="Lind A.E."/>
            <person name="van Eijk R."/>
            <person name="Schleper C."/>
            <person name="Guy L."/>
            <person name="Ettema T.J."/>
        </authorList>
    </citation>
    <scope>NUCLEOTIDE SEQUENCE</scope>
</reference>
<dbReference type="SUPFAM" id="SSF110849">
    <property type="entry name" value="ParB/Sulfiredoxin"/>
    <property type="match status" value="1"/>
</dbReference>
<dbReference type="GO" id="GO:0045881">
    <property type="term" value="P:positive regulation of sporulation resulting in formation of a cellular spore"/>
    <property type="evidence" value="ECO:0007669"/>
    <property type="project" value="TreeGrafter"/>
</dbReference>
<name>A0A0F9R5C5_9ZZZZ</name>
<dbReference type="GO" id="GO:0008170">
    <property type="term" value="F:N-methyltransferase activity"/>
    <property type="evidence" value="ECO:0007669"/>
    <property type="project" value="InterPro"/>
</dbReference>
<dbReference type="GO" id="GO:0003677">
    <property type="term" value="F:DNA binding"/>
    <property type="evidence" value="ECO:0007669"/>
    <property type="project" value="InterPro"/>
</dbReference>
<sequence>MTDKKTTDIFSYELKDIPLNEIDLGDRERKDMGDLPVLAADLAQFGLHNPILVIDTSFLTNGVTSKLPYFLLAGERRYQAASMNKWDTIPAKITQRVLSDWEISIIELHENLQRKDMSPLEEGNLKAKIHRLYQEKKGKKSAGPGGSGHSLADTAKILGQSKGNVSMDIKISEMSEVIPEIKDAKTKAEARKLISEFEQKLLRAEWARREQKKLQAKASKIVKTEDARRSSLLKRYIVGDFFKEIKRVTERTIDLIELDPDWAIMLKEAVKDRGALTASDYSQILPEDYEDVVYEVAQAAFRVLKDNAWLIFWYSIEDWHKETRSILEDVGFKVCPMPAVWIHDSNYTATPAYRLGQRTEHFFYARKGSPRLGKLGHSNIFTFRTARKNERFHIAEKPIELYEEILRTFIGDRKAAATITGFAGSGNFILAADNLEHNCIGFDLGQTFK</sequence>
<dbReference type="GO" id="GO:0032259">
    <property type="term" value="P:methylation"/>
    <property type="evidence" value="ECO:0007669"/>
    <property type="project" value="UniProtKB-KW"/>
</dbReference>
<feature type="domain" description="ParB-like N-terminal" evidence="3">
    <location>
        <begin position="15"/>
        <end position="112"/>
    </location>
</feature>
<evidence type="ECO:0000259" key="3">
    <source>
        <dbReference type="SMART" id="SM00470"/>
    </source>
</evidence>